<keyword evidence="3" id="KW-1185">Reference proteome</keyword>
<gene>
    <name evidence="2" type="ORF">SAMN05660461_2410</name>
</gene>
<organism evidence="2 3">
    <name type="scientific">Chitinophaga ginsengisegetis</name>
    <dbReference type="NCBI Taxonomy" id="393003"/>
    <lineage>
        <taxon>Bacteria</taxon>
        <taxon>Pseudomonadati</taxon>
        <taxon>Bacteroidota</taxon>
        <taxon>Chitinophagia</taxon>
        <taxon>Chitinophagales</taxon>
        <taxon>Chitinophagaceae</taxon>
        <taxon>Chitinophaga</taxon>
    </lineage>
</organism>
<sequence length="58" mass="6288">MTKKPTFKKAGAAPFILILLILGGLLTALLATSVWQALFQIALVIPLVVITWKLLKAE</sequence>
<name>A0A1T5NPS2_9BACT</name>
<dbReference type="STRING" id="393003.SAMN05660461_2410"/>
<keyword evidence="1" id="KW-0472">Membrane</keyword>
<evidence type="ECO:0000313" key="3">
    <source>
        <dbReference type="Proteomes" id="UP000190166"/>
    </source>
</evidence>
<dbReference type="RefSeq" id="WP_168771254.1">
    <property type="nucleotide sequence ID" value="NZ_FUZZ01000001.1"/>
</dbReference>
<keyword evidence="1" id="KW-1133">Transmembrane helix</keyword>
<dbReference type="EMBL" id="FUZZ01000001">
    <property type="protein sequence ID" value="SKD02089.1"/>
    <property type="molecule type" value="Genomic_DNA"/>
</dbReference>
<evidence type="ECO:0000256" key="1">
    <source>
        <dbReference type="SAM" id="Phobius"/>
    </source>
</evidence>
<protein>
    <submittedName>
        <fullName evidence="2">Uncharacterized protein</fullName>
    </submittedName>
</protein>
<feature type="transmembrane region" description="Helical" evidence="1">
    <location>
        <begin position="12"/>
        <end position="31"/>
    </location>
</feature>
<reference evidence="2 3" key="1">
    <citation type="submission" date="2017-02" db="EMBL/GenBank/DDBJ databases">
        <authorList>
            <person name="Peterson S.W."/>
        </authorList>
    </citation>
    <scope>NUCLEOTIDE SEQUENCE [LARGE SCALE GENOMIC DNA]</scope>
    <source>
        <strain evidence="2 3">DSM 18108</strain>
    </source>
</reference>
<evidence type="ECO:0000313" key="2">
    <source>
        <dbReference type="EMBL" id="SKD02089.1"/>
    </source>
</evidence>
<proteinExistence type="predicted"/>
<feature type="transmembrane region" description="Helical" evidence="1">
    <location>
        <begin position="37"/>
        <end position="55"/>
    </location>
</feature>
<accession>A0A1T5NPS2</accession>
<dbReference type="Proteomes" id="UP000190166">
    <property type="component" value="Unassembled WGS sequence"/>
</dbReference>
<keyword evidence="1" id="KW-0812">Transmembrane</keyword>
<dbReference type="AlphaFoldDB" id="A0A1T5NPS2"/>